<dbReference type="Proteomes" id="UP000614996">
    <property type="component" value="Unassembled WGS sequence"/>
</dbReference>
<evidence type="ECO:0000313" key="2">
    <source>
        <dbReference type="Proteomes" id="UP000614996"/>
    </source>
</evidence>
<dbReference type="EMBL" id="BOPO01000130">
    <property type="protein sequence ID" value="GIL31217.1"/>
    <property type="molecule type" value="Genomic_DNA"/>
</dbReference>
<organism evidence="1 2">
    <name type="scientific">Actinocatenispora comari</name>
    <dbReference type="NCBI Taxonomy" id="2807577"/>
    <lineage>
        <taxon>Bacteria</taxon>
        <taxon>Bacillati</taxon>
        <taxon>Actinomycetota</taxon>
        <taxon>Actinomycetes</taxon>
        <taxon>Micromonosporales</taxon>
        <taxon>Micromonosporaceae</taxon>
        <taxon>Actinocatenispora</taxon>
    </lineage>
</organism>
<gene>
    <name evidence="1" type="ORF">NUM_64710</name>
</gene>
<sequence length="61" mass="6936">MRVTGPVWVVVIEGSRTSIVERTVFVARLPFYDANGDRVNWYRGGVTVPRDTPTTRREEVA</sequence>
<protein>
    <submittedName>
        <fullName evidence="1">Uncharacterized protein</fullName>
    </submittedName>
</protein>
<name>A0A8J4AKT5_9ACTN</name>
<proteinExistence type="predicted"/>
<comment type="caution">
    <text evidence="1">The sequence shown here is derived from an EMBL/GenBank/DDBJ whole genome shotgun (WGS) entry which is preliminary data.</text>
</comment>
<dbReference type="AlphaFoldDB" id="A0A8J4AKT5"/>
<reference evidence="2" key="1">
    <citation type="journal article" date="2021" name="Int. J. Syst. Evol. Microbiol.">
        <title>Actinocatenispora comari sp. nov., an endophytic actinomycete isolated from aerial parts of Comarum salesowianum.</title>
        <authorList>
            <person name="Oyunbileg N."/>
            <person name="Iizaka Y."/>
            <person name="Hamada M."/>
            <person name="Davaapurev B.O."/>
            <person name="Fukumoto A."/>
            <person name="Tsetseg B."/>
            <person name="Kato F."/>
            <person name="Tamura T."/>
            <person name="Batkhuu J."/>
            <person name="Anzai Y."/>
        </authorList>
    </citation>
    <scope>NUCLEOTIDE SEQUENCE [LARGE SCALE GENOMIC DNA]</scope>
    <source>
        <strain evidence="2">NUM-2625</strain>
    </source>
</reference>
<evidence type="ECO:0000313" key="1">
    <source>
        <dbReference type="EMBL" id="GIL31217.1"/>
    </source>
</evidence>
<keyword evidence="2" id="KW-1185">Reference proteome</keyword>
<accession>A0A8J4AKT5</accession>